<protein>
    <submittedName>
        <fullName evidence="1">Uncharacterized protein</fullName>
    </submittedName>
</protein>
<proteinExistence type="predicted"/>
<accession>A0A4P8IHK4</accession>
<sequence>MILIIGGAFQGKKAYAQEILGLLPEQMADGAQCGLEEIYSCHCIYHFHEWVRRRMADMGDWEREAKHIFEANPDVVIIANELGCGVVPVDAFDRNFRETEGRLLTCLAKKSTEVHRVVCGIGTVIKG</sequence>
<dbReference type="OrthoDB" id="1766664at2"/>
<dbReference type="GO" id="GO:0009236">
    <property type="term" value="P:cobalamin biosynthetic process"/>
    <property type="evidence" value="ECO:0007669"/>
    <property type="project" value="UniProtKB-UniPathway"/>
</dbReference>
<dbReference type="EMBL" id="CP040058">
    <property type="protein sequence ID" value="QCP35354.1"/>
    <property type="molecule type" value="Genomic_DNA"/>
</dbReference>
<dbReference type="AlphaFoldDB" id="A0A4P8IHK4"/>
<evidence type="ECO:0000313" key="2">
    <source>
        <dbReference type="Proteomes" id="UP000298653"/>
    </source>
</evidence>
<dbReference type="Proteomes" id="UP000298653">
    <property type="component" value="Chromosome"/>
</dbReference>
<dbReference type="InterPro" id="IPR027417">
    <property type="entry name" value="P-loop_NTPase"/>
</dbReference>
<reference evidence="1 2" key="1">
    <citation type="submission" date="2019-05" db="EMBL/GenBank/DDBJ databases">
        <title>Complete genome sequencing of Anaerostipes rhamnosivorans.</title>
        <authorList>
            <person name="Bui T.P.N."/>
            <person name="de Vos W.M."/>
        </authorList>
    </citation>
    <scope>NUCLEOTIDE SEQUENCE [LARGE SCALE GENOMIC DNA]</scope>
    <source>
        <strain evidence="1 2">1y2</strain>
    </source>
</reference>
<organism evidence="1 2">
    <name type="scientific">Anaerostipes rhamnosivorans</name>
    <dbReference type="NCBI Taxonomy" id="1229621"/>
    <lineage>
        <taxon>Bacteria</taxon>
        <taxon>Bacillati</taxon>
        <taxon>Bacillota</taxon>
        <taxon>Clostridia</taxon>
        <taxon>Lachnospirales</taxon>
        <taxon>Lachnospiraceae</taxon>
        <taxon>Anaerostipes</taxon>
    </lineage>
</organism>
<dbReference type="Pfam" id="PF02283">
    <property type="entry name" value="CobU"/>
    <property type="match status" value="1"/>
</dbReference>
<dbReference type="InterPro" id="IPR003203">
    <property type="entry name" value="CobU/CobP"/>
</dbReference>
<dbReference type="GO" id="GO:0043752">
    <property type="term" value="F:adenosylcobinamide kinase activity"/>
    <property type="evidence" value="ECO:0007669"/>
    <property type="project" value="InterPro"/>
</dbReference>
<dbReference type="RefSeq" id="WP_137328744.1">
    <property type="nucleotide sequence ID" value="NZ_CP040058.1"/>
</dbReference>
<evidence type="ECO:0000313" key="1">
    <source>
        <dbReference type="EMBL" id="QCP35354.1"/>
    </source>
</evidence>
<name>A0A4P8IHK4_9FIRM</name>
<dbReference type="UniPathway" id="UPA00148">
    <property type="reaction ID" value="UER00236"/>
</dbReference>
<gene>
    <name evidence="1" type="ORF">AR1Y2_1900</name>
</gene>
<dbReference type="KEGG" id="arf:AR1Y2_1900"/>
<dbReference type="GO" id="GO:0000166">
    <property type="term" value="F:nucleotide binding"/>
    <property type="evidence" value="ECO:0007669"/>
    <property type="project" value="InterPro"/>
</dbReference>
<keyword evidence="2" id="KW-1185">Reference proteome</keyword>
<dbReference type="Gene3D" id="3.40.50.300">
    <property type="entry name" value="P-loop containing nucleotide triphosphate hydrolases"/>
    <property type="match status" value="1"/>
</dbReference>
<dbReference type="SUPFAM" id="SSF52540">
    <property type="entry name" value="P-loop containing nucleoside triphosphate hydrolases"/>
    <property type="match status" value="1"/>
</dbReference>